<dbReference type="PANTHER" id="PTHR11782:SF83">
    <property type="entry name" value="GUANOSINE-DIPHOSPHATASE"/>
    <property type="match status" value="1"/>
</dbReference>
<evidence type="ECO:0000256" key="1">
    <source>
        <dbReference type="ARBA" id="ARBA00009283"/>
    </source>
</evidence>
<accession>A0AAV2I1N2</accession>
<dbReference type="Gene3D" id="3.30.420.40">
    <property type="match status" value="1"/>
</dbReference>
<dbReference type="GO" id="GO:0017111">
    <property type="term" value="F:ribonucleoside triphosphate phosphatase activity"/>
    <property type="evidence" value="ECO:0007669"/>
    <property type="project" value="TreeGrafter"/>
</dbReference>
<dbReference type="Pfam" id="PF01150">
    <property type="entry name" value="GDA1_CD39"/>
    <property type="match status" value="1"/>
</dbReference>
<sequence>MEEIEVTIQSILPSDEPQGRFRLRISPESTVEALLREICREANSPLKPEYCLRSKEHDLLSRNDILVQIGVQDGAFLHWTSERKSFIFLAKCNTFWFLALVSFIIGTVGIVAICVIKFKDADPNTDYAVVFDAGSTHTAMFIYKWEGSKLNGTAVAVQLGEKCTADGSGISEFANNPQEAGKSLIHCVSSAKAAIPYDKHALTPIYLGATAGMRLLNASNSSASNEILNSVREVLKQSSFKFTSPDSAVRIISGAEEGTFSWITSNYVTNAFKVQRPGVQGLIAPTIVPSIGALDLGGASTQISFVSNVTMPVGYAAVLQLFGHNYTVYTHSYLCYGVMEITNRIMAVLIKESSSNKTEMNHPCLPEGYNITVSYKELFGSPCVTGAAYLNAFGSKISLNDVADQNYTFLGTSNGSACESLLSSSLFNTSSCPYSRCSFNGIYQPEPAGAFYAFSSFFYVTNFLNLSTSTTSSFKHNDLVSAIKKICNSSWVELLELPVTKQEKANLMWYCLQSTYIDLLLYEGYNFSDTMWTAINFVEKISATEVGWTLGFVLNESGNYPENYPEVAIYTITFSLLMVLFCLFIVVSIGLAAQGKRIQGSKDVRYRRMSTYGAI</sequence>
<dbReference type="Gene3D" id="3.30.420.150">
    <property type="entry name" value="Exopolyphosphatase. Domain 2"/>
    <property type="match status" value="1"/>
</dbReference>
<keyword evidence="6" id="KW-1133">Transmembrane helix</keyword>
<feature type="transmembrane region" description="Helical" evidence="6">
    <location>
        <begin position="95"/>
        <end position="118"/>
    </location>
</feature>
<evidence type="ECO:0000256" key="4">
    <source>
        <dbReference type="PIRSR" id="PIRSR600407-2"/>
    </source>
</evidence>
<dbReference type="GO" id="GO:0004382">
    <property type="term" value="F:GDP phosphatase activity"/>
    <property type="evidence" value="ECO:0007669"/>
    <property type="project" value="TreeGrafter"/>
</dbReference>
<evidence type="ECO:0000313" key="8">
    <source>
        <dbReference type="Proteomes" id="UP001497497"/>
    </source>
</evidence>
<dbReference type="GO" id="GO:0005524">
    <property type="term" value="F:ATP binding"/>
    <property type="evidence" value="ECO:0007669"/>
    <property type="project" value="UniProtKB-KW"/>
</dbReference>
<name>A0AAV2I1N2_LYMST</name>
<dbReference type="CDD" id="cd24044">
    <property type="entry name" value="ASKHA_NBD_NTPDase1-like"/>
    <property type="match status" value="1"/>
</dbReference>
<feature type="active site" description="Proton acceptor" evidence="3">
    <location>
        <position position="257"/>
    </location>
</feature>
<dbReference type="GO" id="GO:0005886">
    <property type="term" value="C:plasma membrane"/>
    <property type="evidence" value="ECO:0007669"/>
    <property type="project" value="TreeGrafter"/>
</dbReference>
<keyword evidence="6" id="KW-0472">Membrane</keyword>
<feature type="transmembrane region" description="Helical" evidence="6">
    <location>
        <begin position="567"/>
        <end position="593"/>
    </location>
</feature>
<dbReference type="PROSITE" id="PS01238">
    <property type="entry name" value="GDA1_CD39_NTPASE"/>
    <property type="match status" value="1"/>
</dbReference>
<keyword evidence="2 5" id="KW-0378">Hydrolase</keyword>
<reference evidence="7 8" key="1">
    <citation type="submission" date="2024-04" db="EMBL/GenBank/DDBJ databases">
        <authorList>
            <consortium name="Genoscope - CEA"/>
            <person name="William W."/>
        </authorList>
    </citation>
    <scope>NUCLEOTIDE SEQUENCE [LARGE SCALE GENOMIC DNA]</scope>
</reference>
<keyword evidence="4" id="KW-0547">Nucleotide-binding</keyword>
<organism evidence="7 8">
    <name type="scientific">Lymnaea stagnalis</name>
    <name type="common">Great pond snail</name>
    <name type="synonym">Helix stagnalis</name>
    <dbReference type="NCBI Taxonomy" id="6523"/>
    <lineage>
        <taxon>Eukaryota</taxon>
        <taxon>Metazoa</taxon>
        <taxon>Spiralia</taxon>
        <taxon>Lophotrochozoa</taxon>
        <taxon>Mollusca</taxon>
        <taxon>Gastropoda</taxon>
        <taxon>Heterobranchia</taxon>
        <taxon>Euthyneura</taxon>
        <taxon>Panpulmonata</taxon>
        <taxon>Hygrophila</taxon>
        <taxon>Lymnaeoidea</taxon>
        <taxon>Lymnaeidae</taxon>
        <taxon>Lymnaea</taxon>
    </lineage>
</organism>
<feature type="binding site" evidence="4">
    <location>
        <begin position="298"/>
        <end position="302"/>
    </location>
    <ligand>
        <name>ATP</name>
        <dbReference type="ChEBI" id="CHEBI:30616"/>
    </ligand>
</feature>
<dbReference type="PANTHER" id="PTHR11782">
    <property type="entry name" value="ADENOSINE/GUANOSINE DIPHOSPHATASE"/>
    <property type="match status" value="1"/>
</dbReference>
<dbReference type="AlphaFoldDB" id="A0AAV2I1N2"/>
<evidence type="ECO:0000256" key="2">
    <source>
        <dbReference type="ARBA" id="ARBA00022801"/>
    </source>
</evidence>
<keyword evidence="4" id="KW-0067">ATP-binding</keyword>
<keyword evidence="6" id="KW-0812">Transmembrane</keyword>
<comment type="similarity">
    <text evidence="1 5">Belongs to the GDA1/CD39 NTPase family.</text>
</comment>
<dbReference type="EMBL" id="CAXITT010000386">
    <property type="protein sequence ID" value="CAL1540540.1"/>
    <property type="molecule type" value="Genomic_DNA"/>
</dbReference>
<proteinExistence type="inferred from homology"/>
<dbReference type="GO" id="GO:0045134">
    <property type="term" value="F:UDP phosphatase activity"/>
    <property type="evidence" value="ECO:0007669"/>
    <property type="project" value="TreeGrafter"/>
</dbReference>
<evidence type="ECO:0000256" key="6">
    <source>
        <dbReference type="SAM" id="Phobius"/>
    </source>
</evidence>
<comment type="caution">
    <text evidence="7">The sequence shown here is derived from an EMBL/GenBank/DDBJ whole genome shotgun (WGS) entry which is preliminary data.</text>
</comment>
<evidence type="ECO:0000313" key="7">
    <source>
        <dbReference type="EMBL" id="CAL1540540.1"/>
    </source>
</evidence>
<evidence type="ECO:0000256" key="3">
    <source>
        <dbReference type="PIRSR" id="PIRSR600407-1"/>
    </source>
</evidence>
<dbReference type="GO" id="GO:0009134">
    <property type="term" value="P:nucleoside diphosphate catabolic process"/>
    <property type="evidence" value="ECO:0007669"/>
    <property type="project" value="TreeGrafter"/>
</dbReference>
<evidence type="ECO:0008006" key="9">
    <source>
        <dbReference type="Google" id="ProtNLM"/>
    </source>
</evidence>
<protein>
    <recommendedName>
        <fullName evidence="9">Ectonucleoside triphosphate diphosphohydrolase 1</fullName>
    </recommendedName>
</protein>
<gene>
    <name evidence="7" type="ORF">GSLYS_00014189001</name>
</gene>
<dbReference type="Proteomes" id="UP001497497">
    <property type="component" value="Unassembled WGS sequence"/>
</dbReference>
<dbReference type="InterPro" id="IPR000407">
    <property type="entry name" value="GDA1_CD39_NTPase"/>
</dbReference>
<evidence type="ECO:0000256" key="5">
    <source>
        <dbReference type="RuleBase" id="RU003833"/>
    </source>
</evidence>
<keyword evidence="8" id="KW-1185">Reference proteome</keyword>